<name>A0A1H7F1P0_STRJI</name>
<organism evidence="3 4">
    <name type="scientific">Streptacidiphilus jiangxiensis</name>
    <dbReference type="NCBI Taxonomy" id="235985"/>
    <lineage>
        <taxon>Bacteria</taxon>
        <taxon>Bacillati</taxon>
        <taxon>Actinomycetota</taxon>
        <taxon>Actinomycetes</taxon>
        <taxon>Kitasatosporales</taxon>
        <taxon>Streptomycetaceae</taxon>
        <taxon>Streptacidiphilus</taxon>
    </lineage>
</organism>
<keyword evidence="4" id="KW-1185">Reference proteome</keyword>
<accession>A0A1H7F1P0</accession>
<feature type="transmembrane region" description="Helical" evidence="2">
    <location>
        <begin position="166"/>
        <end position="185"/>
    </location>
</feature>
<dbReference type="OrthoDB" id="3328426at2"/>
<sequence length="294" mass="30486">MSNNKDPREAASLDGGTMHLRAQPEDAPQDAVPPAEAGTVRLGRAAVPAPAADPEVVPTVRLSAPPEPTATVRLGADPDVIPTVRLPAGTQAPVPTPTLHLPVEPEMSAAAPAAAPEASAEAAPDPGLIRFGPGVPDPKTARTIAVWKGEVAPEPEVQEEKKRNGWLFWVPVLLVFLGLLAWWLYGLLAPAQLKLTAASVQVAPAAVSCGGKATVTATVTTDGSGGSFHYRWLRSDGTDSGWLTETVAVGTRTVQLPLIWSLSGPGTFAGRATLEVQDHPALTRTGSFSYSCAG</sequence>
<dbReference type="RefSeq" id="WP_052439071.1">
    <property type="nucleotide sequence ID" value="NZ_BBPN01000029.1"/>
</dbReference>
<dbReference type="EMBL" id="FOAZ01000001">
    <property type="protein sequence ID" value="SEK20019.1"/>
    <property type="molecule type" value="Genomic_DNA"/>
</dbReference>
<evidence type="ECO:0000313" key="3">
    <source>
        <dbReference type="EMBL" id="SEK20019.1"/>
    </source>
</evidence>
<dbReference type="Proteomes" id="UP000183015">
    <property type="component" value="Unassembled WGS sequence"/>
</dbReference>
<reference evidence="4" key="1">
    <citation type="submission" date="2016-10" db="EMBL/GenBank/DDBJ databases">
        <authorList>
            <person name="Varghese N."/>
        </authorList>
    </citation>
    <scope>NUCLEOTIDE SEQUENCE [LARGE SCALE GENOMIC DNA]</scope>
    <source>
        <strain evidence="4">DSM 45096 / BCRC 16803 / CGMCC 4.1857 / CIP 109030 / JCM 12277 / KCTC 19219 / NBRC 100920 / 33214</strain>
    </source>
</reference>
<evidence type="ECO:0000313" key="4">
    <source>
        <dbReference type="Proteomes" id="UP000183015"/>
    </source>
</evidence>
<gene>
    <name evidence="3" type="ORF">SAMN05414137_10142</name>
</gene>
<evidence type="ECO:0000256" key="2">
    <source>
        <dbReference type="SAM" id="Phobius"/>
    </source>
</evidence>
<keyword evidence="2" id="KW-0472">Membrane</keyword>
<evidence type="ECO:0000256" key="1">
    <source>
        <dbReference type="SAM" id="MobiDB-lite"/>
    </source>
</evidence>
<keyword evidence="2" id="KW-0812">Transmembrane</keyword>
<feature type="region of interest" description="Disordered" evidence="1">
    <location>
        <begin position="1"/>
        <end position="35"/>
    </location>
</feature>
<dbReference type="AlphaFoldDB" id="A0A1H7F1P0"/>
<dbReference type="STRING" id="235985.SAMN05414137_10142"/>
<keyword evidence="2" id="KW-1133">Transmembrane helix</keyword>
<protein>
    <submittedName>
        <fullName evidence="3">Uncharacterized protein</fullName>
    </submittedName>
</protein>
<dbReference type="eggNOG" id="COG0515">
    <property type="taxonomic scope" value="Bacteria"/>
</dbReference>
<proteinExistence type="predicted"/>
<feature type="region of interest" description="Disordered" evidence="1">
    <location>
        <begin position="108"/>
        <end position="134"/>
    </location>
</feature>
<feature type="compositionally biased region" description="Basic and acidic residues" evidence="1">
    <location>
        <begin position="1"/>
        <end position="11"/>
    </location>
</feature>
<feature type="compositionally biased region" description="Low complexity" evidence="1">
    <location>
        <begin position="108"/>
        <end position="124"/>
    </location>
</feature>